<feature type="compositionally biased region" description="Acidic residues" evidence="1">
    <location>
        <begin position="231"/>
        <end position="255"/>
    </location>
</feature>
<dbReference type="OrthoDB" id="6286491at2759"/>
<reference evidence="2 3" key="1">
    <citation type="journal article" date="2019" name="BMC Genomics">
        <title>New insights from Opisthorchis felineus genome: update on genomics of the epidemiologically important liver flukes.</title>
        <authorList>
            <person name="Ershov N.I."/>
            <person name="Mordvinov V.A."/>
            <person name="Prokhortchouk E.B."/>
            <person name="Pakharukova M.Y."/>
            <person name="Gunbin K.V."/>
            <person name="Ustyantsev K."/>
            <person name="Genaev M.A."/>
            <person name="Blinov A.G."/>
            <person name="Mazur A."/>
            <person name="Boulygina E."/>
            <person name="Tsygankova S."/>
            <person name="Khrameeva E."/>
            <person name="Chekanov N."/>
            <person name="Fan G."/>
            <person name="Xiao A."/>
            <person name="Zhang H."/>
            <person name="Xu X."/>
            <person name="Yang H."/>
            <person name="Solovyev V."/>
            <person name="Lee S.M."/>
            <person name="Liu X."/>
            <person name="Afonnikov D.A."/>
            <person name="Skryabin K.G."/>
        </authorList>
    </citation>
    <scope>NUCLEOTIDE SEQUENCE [LARGE SCALE GENOMIC DNA]</scope>
    <source>
        <strain evidence="2">AK-0245</strain>
        <tissue evidence="2">Whole organism</tissue>
    </source>
</reference>
<dbReference type="AlphaFoldDB" id="A0A4S2MIE8"/>
<feature type="compositionally biased region" description="Polar residues" evidence="1">
    <location>
        <begin position="266"/>
        <end position="280"/>
    </location>
</feature>
<feature type="compositionally biased region" description="Basic residues" evidence="1">
    <location>
        <begin position="198"/>
        <end position="207"/>
    </location>
</feature>
<evidence type="ECO:0000313" key="2">
    <source>
        <dbReference type="EMBL" id="TGZ74057.1"/>
    </source>
</evidence>
<protein>
    <submittedName>
        <fullName evidence="2">Uncharacterized protein</fullName>
    </submittedName>
</protein>
<sequence length="420" mass="46999">MHSSRFSSCVTCVQSEHCVTMSSSLSERIKQRSVVLTDLDGLLVNAENFNQVFIQRIDPDWMTTTINRVVKSEVHLQKLVQVLIKFITFELHPQWTYHALAWLKHLLLSPSSPRFPLSSSLLQACQPFLSYANEAYGLQELYTQAALRGTVTEKWSEKIVTGHVVPQSFCYSGLVGIPSTCYVYADDSDDESSERQARTSRRQKRKEHAIGEVQLTSCHMNPEDSSGSDDTNTDDYLSEQEDEDAADDALDETNYDSDHGVFDVNETGSSDEASIYSSRNHVPDPDDWIGDPVDSSLLFPNRTSKGDGHLKEEHSDEPPNETDKESEESDEELDLLMWTNQHANNADTSSSEAEIGKPTSARSKRSSNDANPKSPRLVSSSKSSSLRTSRHSSKTSTLRTLRDTPSSAVKKRLSKRPRKS</sequence>
<comment type="caution">
    <text evidence="2">The sequence shown here is derived from an EMBL/GenBank/DDBJ whole genome shotgun (WGS) entry which is preliminary data.</text>
</comment>
<dbReference type="Proteomes" id="UP000308267">
    <property type="component" value="Unassembled WGS sequence"/>
</dbReference>
<dbReference type="EMBL" id="SJOL01002167">
    <property type="protein sequence ID" value="TGZ74057.1"/>
    <property type="molecule type" value="Genomic_DNA"/>
</dbReference>
<proteinExistence type="predicted"/>
<organism evidence="2 3">
    <name type="scientific">Opisthorchis felineus</name>
    <dbReference type="NCBI Taxonomy" id="147828"/>
    <lineage>
        <taxon>Eukaryota</taxon>
        <taxon>Metazoa</taxon>
        <taxon>Spiralia</taxon>
        <taxon>Lophotrochozoa</taxon>
        <taxon>Platyhelminthes</taxon>
        <taxon>Trematoda</taxon>
        <taxon>Digenea</taxon>
        <taxon>Opisthorchiida</taxon>
        <taxon>Opisthorchiata</taxon>
        <taxon>Opisthorchiidae</taxon>
        <taxon>Opisthorchis</taxon>
    </lineage>
</organism>
<feature type="region of interest" description="Disordered" evidence="1">
    <location>
        <begin position="186"/>
        <end position="420"/>
    </location>
</feature>
<accession>A0A4S2MIE8</accession>
<evidence type="ECO:0000256" key="1">
    <source>
        <dbReference type="SAM" id="MobiDB-lite"/>
    </source>
</evidence>
<keyword evidence="3" id="KW-1185">Reference proteome</keyword>
<gene>
    <name evidence="2" type="ORF">CRM22_001149</name>
</gene>
<feature type="compositionally biased region" description="Basic and acidic residues" evidence="1">
    <location>
        <begin position="304"/>
        <end position="323"/>
    </location>
</feature>
<feature type="compositionally biased region" description="Basic residues" evidence="1">
    <location>
        <begin position="409"/>
        <end position="420"/>
    </location>
</feature>
<feature type="compositionally biased region" description="Low complexity" evidence="1">
    <location>
        <begin position="373"/>
        <end position="387"/>
    </location>
</feature>
<feature type="compositionally biased region" description="Acidic residues" evidence="1">
    <location>
        <begin position="324"/>
        <end position="334"/>
    </location>
</feature>
<feature type="compositionally biased region" description="Polar residues" evidence="1">
    <location>
        <begin position="338"/>
        <end position="352"/>
    </location>
</feature>
<evidence type="ECO:0000313" key="3">
    <source>
        <dbReference type="Proteomes" id="UP000308267"/>
    </source>
</evidence>
<name>A0A4S2MIE8_OPIFE</name>